<keyword evidence="4" id="KW-1185">Reference proteome</keyword>
<protein>
    <submittedName>
        <fullName evidence="3">Uncharacterized protein</fullName>
    </submittedName>
</protein>
<dbReference type="Gene3D" id="3.30.300.30">
    <property type="match status" value="1"/>
</dbReference>
<sequence>PKGVVRDTGGHASALRWTMEHFYGCNPGDVMFASSDIGWVVGHSYIIYGPLLHGCTTVMFEGKPVGTPDPGVYWRIVQQHRDFFFLLVFIALFFSISKIREKGDTYSLLENDVTPTLYIMPKKILPSHVAVCDHWWQTETEKKKCFNKTKSFLHITTNKAIESPLPQKIGAAGQPIPGMHLAILPEVDHDNDVSVHDLTPLKANQTGEIVSLFFLQKKKCSLSYNFIDKEKKKKKKRERKNVLKLPLPPGTLSGIYNNPERTEAAYLQRYPGYYCTGDSGHYDEDGYVHVMSRVDDVIKVAGHRLSTATMEQVIAEHPSVAECAVIGVGDPFMKGEVPVGIAVRKSSAEDIPPERLERETVGMIREKIGAFACYKQTIIVSKLPKTRSGKILRRTLREIYDTGTVKAIPATIDDITAIDEFKDVLQRVRRKQESSRV</sequence>
<dbReference type="PANTHER" id="PTHR43347">
    <property type="entry name" value="ACYL-COA SYNTHETASE"/>
    <property type="match status" value="1"/>
</dbReference>
<reference evidence="3 4" key="1">
    <citation type="journal article" date="2013" name="Curr. Biol.">
        <title>The Genome of the Foraminiferan Reticulomyxa filosa.</title>
        <authorList>
            <person name="Glockner G."/>
            <person name="Hulsmann N."/>
            <person name="Schleicher M."/>
            <person name="Noegel A.A."/>
            <person name="Eichinger L."/>
            <person name="Gallinger C."/>
            <person name="Pawlowski J."/>
            <person name="Sierra R."/>
            <person name="Euteneuer U."/>
            <person name="Pillet L."/>
            <person name="Moustafa A."/>
            <person name="Platzer M."/>
            <person name="Groth M."/>
            <person name="Szafranski K."/>
            <person name="Schliwa M."/>
        </authorList>
    </citation>
    <scope>NUCLEOTIDE SEQUENCE [LARGE SCALE GENOMIC DNA]</scope>
</reference>
<evidence type="ECO:0000313" key="3">
    <source>
        <dbReference type="EMBL" id="ETO22351.1"/>
    </source>
</evidence>
<dbReference type="GO" id="GO:0050218">
    <property type="term" value="F:propionate-CoA ligase activity"/>
    <property type="evidence" value="ECO:0007669"/>
    <property type="project" value="TreeGrafter"/>
</dbReference>
<dbReference type="OMA" id="MIREKIG"/>
<evidence type="ECO:0000313" key="4">
    <source>
        <dbReference type="Proteomes" id="UP000023152"/>
    </source>
</evidence>
<feature type="domain" description="AMP-dependent synthetase/ligase" evidence="1">
    <location>
        <begin position="1"/>
        <end position="210"/>
    </location>
</feature>
<dbReference type="Proteomes" id="UP000023152">
    <property type="component" value="Unassembled WGS sequence"/>
</dbReference>
<comment type="caution">
    <text evidence="3">The sequence shown here is derived from an EMBL/GenBank/DDBJ whole genome shotgun (WGS) entry which is preliminary data.</text>
</comment>
<evidence type="ECO:0000259" key="2">
    <source>
        <dbReference type="Pfam" id="PF13193"/>
    </source>
</evidence>
<dbReference type="InterPro" id="IPR025110">
    <property type="entry name" value="AMP-bd_C"/>
</dbReference>
<evidence type="ECO:0000259" key="1">
    <source>
        <dbReference type="Pfam" id="PF00501"/>
    </source>
</evidence>
<feature type="domain" description="AMP-binding enzyme C-terminal" evidence="2">
    <location>
        <begin position="310"/>
        <end position="390"/>
    </location>
</feature>
<accession>X6N8I7</accession>
<dbReference type="SUPFAM" id="SSF56801">
    <property type="entry name" value="Acetyl-CoA synthetase-like"/>
    <property type="match status" value="2"/>
</dbReference>
<dbReference type="InterPro" id="IPR042099">
    <property type="entry name" value="ANL_N_sf"/>
</dbReference>
<dbReference type="Gene3D" id="3.40.50.12780">
    <property type="entry name" value="N-terminal domain of ligase-like"/>
    <property type="match status" value="2"/>
</dbReference>
<dbReference type="Pfam" id="PF13193">
    <property type="entry name" value="AMP-binding_C"/>
    <property type="match status" value="1"/>
</dbReference>
<proteinExistence type="predicted"/>
<dbReference type="AlphaFoldDB" id="X6N8I7"/>
<gene>
    <name evidence="3" type="ORF">RFI_14849</name>
</gene>
<dbReference type="InterPro" id="IPR045851">
    <property type="entry name" value="AMP-bd_C_sf"/>
</dbReference>
<organism evidence="3 4">
    <name type="scientific">Reticulomyxa filosa</name>
    <dbReference type="NCBI Taxonomy" id="46433"/>
    <lineage>
        <taxon>Eukaryota</taxon>
        <taxon>Sar</taxon>
        <taxon>Rhizaria</taxon>
        <taxon>Retaria</taxon>
        <taxon>Foraminifera</taxon>
        <taxon>Monothalamids</taxon>
        <taxon>Reticulomyxidae</taxon>
        <taxon>Reticulomyxa</taxon>
    </lineage>
</organism>
<dbReference type="OrthoDB" id="1706066at2759"/>
<dbReference type="EMBL" id="ASPP01010815">
    <property type="protein sequence ID" value="ETO22351.1"/>
    <property type="molecule type" value="Genomic_DNA"/>
</dbReference>
<dbReference type="Pfam" id="PF00501">
    <property type="entry name" value="AMP-binding"/>
    <property type="match status" value="1"/>
</dbReference>
<name>X6N8I7_RETFI</name>
<dbReference type="PANTHER" id="PTHR43347:SF3">
    <property type="entry name" value="ACYL-COA SYNTHETASE SHORT-CHAIN FAMILY MEMBER 3, MITOCHONDRIAL"/>
    <property type="match status" value="1"/>
</dbReference>
<feature type="non-terminal residue" evidence="3">
    <location>
        <position position="1"/>
    </location>
</feature>
<dbReference type="InterPro" id="IPR000873">
    <property type="entry name" value="AMP-dep_synth/lig_dom"/>
</dbReference>